<dbReference type="InterPro" id="IPR012944">
    <property type="entry name" value="SusD_RagB_dom"/>
</dbReference>
<evidence type="ECO:0000256" key="5">
    <source>
        <dbReference type="ARBA" id="ARBA00023237"/>
    </source>
</evidence>
<comment type="subcellular location">
    <subcellularLocation>
        <location evidence="1">Cell outer membrane</location>
    </subcellularLocation>
</comment>
<evidence type="ECO:0000256" key="3">
    <source>
        <dbReference type="ARBA" id="ARBA00022729"/>
    </source>
</evidence>
<reference evidence="8 9" key="1">
    <citation type="submission" date="2016-11" db="EMBL/GenBank/DDBJ databases">
        <authorList>
            <person name="Jaros S."/>
            <person name="Januszkiewicz K."/>
            <person name="Wedrychowicz H."/>
        </authorList>
    </citation>
    <scope>NUCLEOTIDE SEQUENCE [LARGE SCALE GENOMIC DNA]</scope>
    <source>
        <strain evidence="8 9">DSM 26883</strain>
    </source>
</reference>
<dbReference type="AlphaFoldDB" id="A0A1M4V552"/>
<dbReference type="InterPro" id="IPR033985">
    <property type="entry name" value="SusD-like_N"/>
</dbReference>
<comment type="similarity">
    <text evidence="2">Belongs to the SusD family.</text>
</comment>
<dbReference type="EMBL" id="FQVD01000004">
    <property type="protein sequence ID" value="SHE64059.1"/>
    <property type="molecule type" value="Genomic_DNA"/>
</dbReference>
<feature type="domain" description="RagB/SusD" evidence="6">
    <location>
        <begin position="314"/>
        <end position="594"/>
    </location>
</feature>
<proteinExistence type="inferred from homology"/>
<accession>A0A1M4V552</accession>
<dbReference type="PROSITE" id="PS51257">
    <property type="entry name" value="PROKAR_LIPOPROTEIN"/>
    <property type="match status" value="1"/>
</dbReference>
<dbReference type="SUPFAM" id="SSF48452">
    <property type="entry name" value="TPR-like"/>
    <property type="match status" value="1"/>
</dbReference>
<dbReference type="STRING" id="871325.SAMN05444349_10495"/>
<evidence type="ECO:0000313" key="8">
    <source>
        <dbReference type="EMBL" id="SHE64059.1"/>
    </source>
</evidence>
<gene>
    <name evidence="8" type="ORF">SAMN05444349_10495</name>
</gene>
<dbReference type="Pfam" id="PF14322">
    <property type="entry name" value="SusD-like_3"/>
    <property type="match status" value="1"/>
</dbReference>
<evidence type="ECO:0000256" key="4">
    <source>
        <dbReference type="ARBA" id="ARBA00023136"/>
    </source>
</evidence>
<dbReference type="Pfam" id="PF07980">
    <property type="entry name" value="SusD_RagB"/>
    <property type="match status" value="1"/>
</dbReference>
<evidence type="ECO:0000259" key="6">
    <source>
        <dbReference type="Pfam" id="PF07980"/>
    </source>
</evidence>
<evidence type="ECO:0000256" key="2">
    <source>
        <dbReference type="ARBA" id="ARBA00006275"/>
    </source>
</evidence>
<organism evidence="8 9">
    <name type="scientific">Bacteroides faecichinchillae</name>
    <dbReference type="NCBI Taxonomy" id="871325"/>
    <lineage>
        <taxon>Bacteria</taxon>
        <taxon>Pseudomonadati</taxon>
        <taxon>Bacteroidota</taxon>
        <taxon>Bacteroidia</taxon>
        <taxon>Bacteroidales</taxon>
        <taxon>Bacteroidaceae</taxon>
        <taxon>Bacteroides</taxon>
    </lineage>
</organism>
<sequence>MKGLFYFFLSIVGMWIFSSCAEDFLDETETKSLDREAVFADSTYTAGFLSQIYVDIGYDVHHNRYGGHGGLQTSSDEAAYKANTGLSTDILFATGTVNPVAVEKNDVWRIAYRNIRRVNLFLKYADNSRMDAKVKNEYKAEARFLRAWYYAMLIRHYGGVPLIGDDLYETVDEARKARNSYADCVEYIVNECKEAAKELPSTRGGRNFGRINKGICYATISRVRLYAASKLYNGSDFAPADYPKELVGYPEYSKERWKEAIDAALEVIKMQQYNVYVRNTDENNNPYPGWGYYAQLLPSDYYTKVGIEVYNSTIFERKRGSGQDTNFWFAPPSTGGNGIGGYIYYDLAKLFPMADGTPTAESDDYDPANPAVNRDPRFRFTVTYDGCIMKDHYDDIEINTSVGTSQDAIYRGTPTGLYTRKFLTLISAANQIGTGGPQSRPLIRYTEILLNYAEAVNEYYGPNHKDEIGGQEISPYIVLRKIRECAGIEPGKNNTYGIKDNMTPQEMEEAIRLERRLDLAFEGHRFFDVRRWMIAEETDNKMMHGIEITRNPDGTKSWREIDARQHVFRKAMYFYPIPYEETVKSVDLLQNPYYE</sequence>
<dbReference type="Gene3D" id="1.25.40.390">
    <property type="match status" value="1"/>
</dbReference>
<protein>
    <submittedName>
        <fullName evidence="8">Starch-binding associating with outer membrane</fullName>
    </submittedName>
</protein>
<keyword evidence="4" id="KW-0472">Membrane</keyword>
<evidence type="ECO:0000259" key="7">
    <source>
        <dbReference type="Pfam" id="PF14322"/>
    </source>
</evidence>
<feature type="domain" description="SusD-like N-terminal" evidence="7">
    <location>
        <begin position="23"/>
        <end position="225"/>
    </location>
</feature>
<name>A0A1M4V552_9BACE</name>
<dbReference type="GO" id="GO:0009279">
    <property type="term" value="C:cell outer membrane"/>
    <property type="evidence" value="ECO:0007669"/>
    <property type="project" value="UniProtKB-SubCell"/>
</dbReference>
<keyword evidence="9" id="KW-1185">Reference proteome</keyword>
<keyword evidence="3" id="KW-0732">Signal</keyword>
<evidence type="ECO:0000313" key="9">
    <source>
        <dbReference type="Proteomes" id="UP000184436"/>
    </source>
</evidence>
<dbReference type="RefSeq" id="WP_033886692.1">
    <property type="nucleotide sequence ID" value="NZ_FQVD01000004.1"/>
</dbReference>
<dbReference type="InterPro" id="IPR011990">
    <property type="entry name" value="TPR-like_helical_dom_sf"/>
</dbReference>
<evidence type="ECO:0000256" key="1">
    <source>
        <dbReference type="ARBA" id="ARBA00004442"/>
    </source>
</evidence>
<dbReference type="Proteomes" id="UP000184436">
    <property type="component" value="Unassembled WGS sequence"/>
</dbReference>
<keyword evidence="5" id="KW-0998">Cell outer membrane</keyword>